<evidence type="ECO:0000256" key="1">
    <source>
        <dbReference type="SAM" id="MobiDB-lite"/>
    </source>
</evidence>
<evidence type="ECO:0000313" key="2">
    <source>
        <dbReference type="EMBL" id="KAL3781058.1"/>
    </source>
</evidence>
<comment type="caution">
    <text evidence="2">The sequence shown here is derived from an EMBL/GenBank/DDBJ whole genome shotgun (WGS) entry which is preliminary data.</text>
</comment>
<feature type="compositionally biased region" description="Low complexity" evidence="1">
    <location>
        <begin position="59"/>
        <end position="73"/>
    </location>
</feature>
<dbReference type="PANTHER" id="PTHR24330">
    <property type="entry name" value="HOMEOBOX PROTEIN BARH-LIKE"/>
    <property type="match status" value="1"/>
</dbReference>
<feature type="region of interest" description="Disordered" evidence="1">
    <location>
        <begin position="577"/>
        <end position="597"/>
    </location>
</feature>
<sequence length="2552" mass="284616">MTPPHPPSSRRVQGTRSSSERQRPPQSAAAAAIADIAPPTEGGGKRFATTRTFQHPSNAMRVSVRSVDMSSRAAFDRSGRRRPRRIRIRGRGGGGNNDDDKDDDDKDDEYEYDDDDDDDAGIGVGGISSASLRRMLEEMDRMRGSRIVAGEWDASSASVDGGGSVSGLGVGVGVGGSKNPCRISPSPNHVAILEFMHGSSSTSSSSTKVVQQLHWNAACSADADPWFDGSIFDEEGWEGREDNAEPTTTTTTTAARRRRSRKDKKNDDNDGRYIPIDAYAATRSSLPEHSPILTNAKRRLPSRSDVGFPNPSPDEVRTKMDEVRREAEWEESSPRIVLLASGFMLFVDDDDDESVLEGDGGEAGIEEDVTTKTIDTLHPSCVEDVRVWAGGSSIPGVPFAGRELVSAYEREKIAFGRSATKEYEMRNGRVENDGKTAAKDGEGKGGRRGDGTAKEGKARNDVEWFHHRRAKDPRSYSVFAPPVDATFSSLHTWRPRPFMDRPPGHVYFLACPLDVRLGGEEDDDAEPYFCTMALYALPNKLRHRRQRHENNNDDTASLFCGKISEDFFFPAGDWNEIEGGGGEDDTKDGGRPQSWRRRKRRAIMSYDPLEVSPRDLYLVIQVHRANGRPDEADCADRPRKPIFGSMLSGKFRNEDISAVAECIQHQQSNFTSALLEEMGVQFLVPVGFSITPAFCRKNDVAQHKRERSPFFAFPDEPESHEDFVKRLACITNPPSSSLTMSTHVTGGYIEVFTSYLGRDFMRALLDEPPPQIFRGDVHDDVATLGLQLLADVTGDCAVSYDGPTSKGAKRQRSNLRRLPPSQESGYSSSFDLKEVLYFPPRSLPRNYDDDSAMASSTVLNLLYIYPRLIRWSSGRVENKSRAKCCGSDNCMTIRIQVVEQELPLDPKSYDTSEPTYQALQAIYNASSPAGPPLVESFFTKLVKNKMDDKKIKSKAETSQTDIPLKDEVKIRLPDILDRRHFLLFSLFAVRGNGDVEPIANTAIPFIISSKESVSGTRVTTIIPNGLHRIQLSEGIQIQVETRLASSFHVSDPKVALLLRDYPLLMPCSANCCGSSNMDVDCSLGSPFLDILAMSSGQAVKRHFLCLITANMLLLNQCRTSFHFESMFDIFGRGNFEWHRLNNASEKAVALLAIIRNMFEILDKTRTSYQERDCCILSLQYLRLVKSFLDTFDEHLFEHRRGTSDSKVRHSENGLSIDERHFSESQDSSHILNDGGFFDGPYSSLTESNDDQRRTPRYTMQSPKNDIATKTFSRKAFVATRSEQLKAEAGLNDDDAYYAREYFEDDETVATFGTILSRGNSLTVFPSILDSKSFSVGTQDEILQSKSSSTGIHDAVAISWTCGSGIVSAKTPQRSPTRTKNSNPFSFSTKRAEDMANRVNSMARLVIAPCIAPSVDATSPRHTVNGTLNSRKISTTIQMMDIGSIQSPFEPSSDVEEEGKTKNIAPFLRGKQSCLNSSPMVFHPIRQSDDSVLNGKSVATSKTPLLYEVVFALWVQAWTSLAASIESNYQIRSTCNAIPSWPYELIHGGYNSTSDSAVAFSFIRNMSFFLPLCLKSLGMRCAQSDTTKLNVPMTFLDDNHIQILIALVETIALGMMRQSLSGNNRHANADKMLTKTLMDGDCVLDFLIGLFTLLHPTQVATLIHSYFNILGECEDNSRKGAHVTEKSHQRLSKCARQIRLHAVERLAVMPAFSKLNFPIKFTGTFPRMKSEPSTWTNQCAGNDLDKDFMQKHWDEVDRFPPSFWLSDLLMNQCLSICSTSCKTIIVEAKKQEKTAKQGRRKEHSVLSRGDLLRMESLAFHSILIAYELLIKRHAMDSRFQTVASTSRVAALSTSAVLRQSANAVLILARMDPNQRVRVTWLLSLLYILQEGPDVIIRDELRKLSKGNRINDFVLLLKLAGTTAQHFIISGDESLPVLGGLSKEIAQEAFNCISASVILCVDECYHVVSRDKDELERLGGSLFDVLLHLLASPQSSVTHLRTLGSCAYALDKFGVLMFLKSVGSRLQHWGRIVLTLMNSTELSIRSMAVDFLVSLLCGVYEDFGSIDSLSLCFLSIMPEIAAREIALYSVSGLIKSMESVESSLWPLRRALADVEETNPFDDDRVNPQLLPSLTILCRTAQAIIDAVLVEIRLSGSSNLDLDEIARARRAATVASFPQFGLLPAKAVFDADEESVFEAASFFSHETSLSQKLRWLLTLRDIHIAKRQWSEVAEVMILCAHSLIESFDHLPQWEPCRFDLWTDIRRSPWLSSIGLSDEHHNRGNISVMDFANALLESDIAIRKKESVCSMLISVIEHVAVAYAEEDGIEDLACLHFEELLSLVNTAIHDDSKRHKSEAHAALRRVRATIFSKLAKITEHGVGKTLTTNIDKGAHIYILVILQGHKPSRFQESTTIPTFFEWDKPSICRVSKPALEAAAHMKQQYPKKSWEECVCQTFAMPLIEALKNDDIKRTIVLRTRASFDATTDEAMTCITAMVVQKIGPVKSRKYFVRHSHDCITEYTVAHKFPHCLSRQRSLVTSEIKMAPQHKHYDQFH</sequence>
<feature type="region of interest" description="Disordered" evidence="1">
    <location>
        <begin position="801"/>
        <end position="826"/>
    </location>
</feature>
<gene>
    <name evidence="2" type="ORF">ACHAW5_002434</name>
</gene>
<feature type="compositionally biased region" description="Acidic residues" evidence="1">
    <location>
        <begin position="97"/>
        <end position="120"/>
    </location>
</feature>
<dbReference type="SUPFAM" id="SSF48371">
    <property type="entry name" value="ARM repeat"/>
    <property type="match status" value="1"/>
</dbReference>
<organism evidence="2 3">
    <name type="scientific">Stephanodiscus triporus</name>
    <dbReference type="NCBI Taxonomy" id="2934178"/>
    <lineage>
        <taxon>Eukaryota</taxon>
        <taxon>Sar</taxon>
        <taxon>Stramenopiles</taxon>
        <taxon>Ochrophyta</taxon>
        <taxon>Bacillariophyta</taxon>
        <taxon>Coscinodiscophyceae</taxon>
        <taxon>Thalassiosirophycidae</taxon>
        <taxon>Stephanodiscales</taxon>
        <taxon>Stephanodiscaceae</taxon>
        <taxon>Stephanodiscus</taxon>
    </lineage>
</organism>
<feature type="region of interest" description="Disordered" evidence="1">
    <location>
        <begin position="236"/>
        <end position="272"/>
    </location>
</feature>
<protein>
    <submittedName>
        <fullName evidence="2">Uncharacterized protein</fullName>
    </submittedName>
</protein>
<proteinExistence type="predicted"/>
<dbReference type="InterPro" id="IPR052145">
    <property type="entry name" value="Mediator/Homeobox_domain"/>
</dbReference>
<evidence type="ECO:0000313" key="3">
    <source>
        <dbReference type="Proteomes" id="UP001530315"/>
    </source>
</evidence>
<feature type="region of interest" description="Disordered" evidence="1">
    <location>
        <begin position="429"/>
        <end position="459"/>
    </location>
</feature>
<feature type="compositionally biased region" description="Low complexity" evidence="1">
    <location>
        <begin position="24"/>
        <end position="37"/>
    </location>
</feature>
<accession>A0ABD3NZT3</accession>
<dbReference type="EMBL" id="JALLAZ020001085">
    <property type="protein sequence ID" value="KAL3781058.1"/>
    <property type="molecule type" value="Genomic_DNA"/>
</dbReference>
<dbReference type="Proteomes" id="UP001530315">
    <property type="component" value="Unassembled WGS sequence"/>
</dbReference>
<dbReference type="InterPro" id="IPR016024">
    <property type="entry name" value="ARM-type_fold"/>
</dbReference>
<reference evidence="2 3" key="1">
    <citation type="submission" date="2024-10" db="EMBL/GenBank/DDBJ databases">
        <title>Updated reference genomes for cyclostephanoid diatoms.</title>
        <authorList>
            <person name="Roberts W.R."/>
            <person name="Alverson A.J."/>
        </authorList>
    </citation>
    <scope>NUCLEOTIDE SEQUENCE [LARGE SCALE GENOMIC DNA]</scope>
    <source>
        <strain evidence="2 3">AJA276-08</strain>
    </source>
</reference>
<dbReference type="PANTHER" id="PTHR24330:SF10">
    <property type="entry name" value="HOMEOBOX PROTEIN B-H1-RELATED"/>
    <property type="match status" value="1"/>
</dbReference>
<feature type="region of interest" description="Disordered" evidence="1">
    <location>
        <begin position="1"/>
        <end position="126"/>
    </location>
</feature>
<name>A0ABD3NZT3_9STRA</name>
<keyword evidence="3" id="KW-1185">Reference proteome</keyword>
<feature type="compositionally biased region" description="Basic residues" evidence="1">
    <location>
        <begin position="79"/>
        <end position="90"/>
    </location>
</feature>